<organism evidence="1 2">
    <name type="scientific">Pisolithus microcarpus 441</name>
    <dbReference type="NCBI Taxonomy" id="765257"/>
    <lineage>
        <taxon>Eukaryota</taxon>
        <taxon>Fungi</taxon>
        <taxon>Dikarya</taxon>
        <taxon>Basidiomycota</taxon>
        <taxon>Agaricomycotina</taxon>
        <taxon>Agaricomycetes</taxon>
        <taxon>Agaricomycetidae</taxon>
        <taxon>Boletales</taxon>
        <taxon>Sclerodermatineae</taxon>
        <taxon>Pisolithaceae</taxon>
        <taxon>Pisolithus</taxon>
    </lineage>
</organism>
<dbReference type="HOGENOM" id="CLU_3125625_0_0_1"/>
<accession>A0A0C9YJ72</accession>
<dbReference type="AlphaFoldDB" id="A0A0C9YJ72"/>
<sequence length="50" mass="5437">MVCADFKGHGMLNGSCLSQAFEVLGPATNEWHDQWHSIEEGTDAADDGEE</sequence>
<evidence type="ECO:0000313" key="2">
    <source>
        <dbReference type="Proteomes" id="UP000054018"/>
    </source>
</evidence>
<dbReference type="Proteomes" id="UP000054018">
    <property type="component" value="Unassembled WGS sequence"/>
</dbReference>
<dbReference type="EMBL" id="KN833970">
    <property type="protein sequence ID" value="KIK13849.1"/>
    <property type="molecule type" value="Genomic_DNA"/>
</dbReference>
<proteinExistence type="predicted"/>
<gene>
    <name evidence="1" type="ORF">PISMIDRAFT_17689</name>
</gene>
<reference evidence="1 2" key="1">
    <citation type="submission" date="2014-04" db="EMBL/GenBank/DDBJ databases">
        <authorList>
            <consortium name="DOE Joint Genome Institute"/>
            <person name="Kuo A."/>
            <person name="Kohler A."/>
            <person name="Costa M.D."/>
            <person name="Nagy L.G."/>
            <person name="Floudas D."/>
            <person name="Copeland A."/>
            <person name="Barry K.W."/>
            <person name="Cichocki N."/>
            <person name="Veneault-Fourrey C."/>
            <person name="LaButti K."/>
            <person name="Lindquist E.A."/>
            <person name="Lipzen A."/>
            <person name="Lundell T."/>
            <person name="Morin E."/>
            <person name="Murat C."/>
            <person name="Sun H."/>
            <person name="Tunlid A."/>
            <person name="Henrissat B."/>
            <person name="Grigoriev I.V."/>
            <person name="Hibbett D.S."/>
            <person name="Martin F."/>
            <person name="Nordberg H.P."/>
            <person name="Cantor M.N."/>
            <person name="Hua S.X."/>
        </authorList>
    </citation>
    <scope>NUCLEOTIDE SEQUENCE [LARGE SCALE GENOMIC DNA]</scope>
    <source>
        <strain evidence="1 2">441</strain>
    </source>
</reference>
<protein>
    <submittedName>
        <fullName evidence="1">Uncharacterized protein</fullName>
    </submittedName>
</protein>
<keyword evidence="2" id="KW-1185">Reference proteome</keyword>
<reference evidence="2" key="2">
    <citation type="submission" date="2015-01" db="EMBL/GenBank/DDBJ databases">
        <title>Evolutionary Origins and Diversification of the Mycorrhizal Mutualists.</title>
        <authorList>
            <consortium name="DOE Joint Genome Institute"/>
            <consortium name="Mycorrhizal Genomics Consortium"/>
            <person name="Kohler A."/>
            <person name="Kuo A."/>
            <person name="Nagy L.G."/>
            <person name="Floudas D."/>
            <person name="Copeland A."/>
            <person name="Barry K.W."/>
            <person name="Cichocki N."/>
            <person name="Veneault-Fourrey C."/>
            <person name="LaButti K."/>
            <person name="Lindquist E.A."/>
            <person name="Lipzen A."/>
            <person name="Lundell T."/>
            <person name="Morin E."/>
            <person name="Murat C."/>
            <person name="Riley R."/>
            <person name="Ohm R."/>
            <person name="Sun H."/>
            <person name="Tunlid A."/>
            <person name="Henrissat B."/>
            <person name="Grigoriev I.V."/>
            <person name="Hibbett D.S."/>
            <person name="Martin F."/>
        </authorList>
    </citation>
    <scope>NUCLEOTIDE SEQUENCE [LARGE SCALE GENOMIC DNA]</scope>
    <source>
        <strain evidence="2">441</strain>
    </source>
</reference>
<name>A0A0C9YJ72_9AGAM</name>
<evidence type="ECO:0000313" key="1">
    <source>
        <dbReference type="EMBL" id="KIK13849.1"/>
    </source>
</evidence>